<dbReference type="RefSeq" id="WP_184234263.1">
    <property type="nucleotide sequence ID" value="NZ_JACHMJ010000001.1"/>
</dbReference>
<keyword evidence="6" id="KW-0378">Hydrolase</keyword>
<dbReference type="InterPro" id="IPR004387">
    <property type="entry name" value="Pept_M50_Zn"/>
</dbReference>
<dbReference type="SUPFAM" id="SSF50156">
    <property type="entry name" value="PDZ domain-like"/>
    <property type="match status" value="1"/>
</dbReference>
<dbReference type="CDD" id="cd06163">
    <property type="entry name" value="S2P-M50_PDZ_RseP-like"/>
    <property type="match status" value="1"/>
</dbReference>
<comment type="subcellular location">
    <subcellularLocation>
        <location evidence="2">Membrane</location>
        <topology evidence="2">Multi-pass membrane protein</topology>
    </subcellularLocation>
</comment>
<keyword evidence="10 11" id="KW-0472">Membrane</keyword>
<evidence type="ECO:0000256" key="7">
    <source>
        <dbReference type="ARBA" id="ARBA00022833"/>
    </source>
</evidence>
<reference evidence="13 14" key="1">
    <citation type="submission" date="2020-08" db="EMBL/GenBank/DDBJ databases">
        <title>Sequencing the genomes of 1000 actinobacteria strains.</title>
        <authorList>
            <person name="Klenk H.-P."/>
        </authorList>
    </citation>
    <scope>NUCLEOTIDE SEQUENCE [LARGE SCALE GENOMIC DNA]</scope>
    <source>
        <strain evidence="13 14">DSM 105784</strain>
    </source>
</reference>
<comment type="caution">
    <text evidence="13">The sequence shown here is derived from an EMBL/GenBank/DDBJ whole genome shotgun (WGS) entry which is preliminary data.</text>
</comment>
<evidence type="ECO:0000256" key="4">
    <source>
        <dbReference type="ARBA" id="ARBA00022670"/>
    </source>
</evidence>
<dbReference type="GO" id="GO:0004222">
    <property type="term" value="F:metalloendopeptidase activity"/>
    <property type="evidence" value="ECO:0007669"/>
    <property type="project" value="InterPro"/>
</dbReference>
<dbReference type="Gene3D" id="2.30.42.10">
    <property type="match status" value="1"/>
</dbReference>
<evidence type="ECO:0000256" key="9">
    <source>
        <dbReference type="ARBA" id="ARBA00023049"/>
    </source>
</evidence>
<dbReference type="AlphaFoldDB" id="A0A841AJW6"/>
<dbReference type="GO" id="GO:0006508">
    <property type="term" value="P:proteolysis"/>
    <property type="evidence" value="ECO:0007669"/>
    <property type="project" value="UniProtKB-KW"/>
</dbReference>
<evidence type="ECO:0000313" key="14">
    <source>
        <dbReference type="Proteomes" id="UP000536685"/>
    </source>
</evidence>
<accession>A0A841AJW6</accession>
<evidence type="ECO:0000256" key="11">
    <source>
        <dbReference type="SAM" id="Phobius"/>
    </source>
</evidence>
<evidence type="ECO:0000256" key="10">
    <source>
        <dbReference type="ARBA" id="ARBA00023136"/>
    </source>
</evidence>
<evidence type="ECO:0000313" key="13">
    <source>
        <dbReference type="EMBL" id="MBB5842714.1"/>
    </source>
</evidence>
<feature type="transmembrane region" description="Helical" evidence="11">
    <location>
        <begin position="365"/>
        <end position="385"/>
    </location>
</feature>
<dbReference type="PANTHER" id="PTHR42837:SF2">
    <property type="entry name" value="MEMBRANE METALLOPROTEASE ARASP2, CHLOROPLASTIC-RELATED"/>
    <property type="match status" value="1"/>
</dbReference>
<keyword evidence="4 13" id="KW-0645">Protease</keyword>
<evidence type="ECO:0000256" key="2">
    <source>
        <dbReference type="ARBA" id="ARBA00004141"/>
    </source>
</evidence>
<keyword evidence="8 11" id="KW-1133">Transmembrane helix</keyword>
<name>A0A841AJW6_9MICO</name>
<keyword evidence="9" id="KW-0482">Metalloprotease</keyword>
<keyword evidence="7" id="KW-0862">Zinc</keyword>
<evidence type="ECO:0000256" key="3">
    <source>
        <dbReference type="ARBA" id="ARBA00007931"/>
    </source>
</evidence>
<evidence type="ECO:0000256" key="8">
    <source>
        <dbReference type="ARBA" id="ARBA00022989"/>
    </source>
</evidence>
<keyword evidence="14" id="KW-1185">Reference proteome</keyword>
<organism evidence="13 14">
    <name type="scientific">Conyzicola lurida</name>
    <dbReference type="NCBI Taxonomy" id="1172621"/>
    <lineage>
        <taxon>Bacteria</taxon>
        <taxon>Bacillati</taxon>
        <taxon>Actinomycetota</taxon>
        <taxon>Actinomycetes</taxon>
        <taxon>Micrococcales</taxon>
        <taxon>Microbacteriaceae</taxon>
        <taxon>Conyzicola</taxon>
    </lineage>
</organism>
<dbReference type="Pfam" id="PF02163">
    <property type="entry name" value="Peptidase_M50"/>
    <property type="match status" value="1"/>
</dbReference>
<evidence type="ECO:0000259" key="12">
    <source>
        <dbReference type="Pfam" id="PF02163"/>
    </source>
</evidence>
<evidence type="ECO:0000256" key="5">
    <source>
        <dbReference type="ARBA" id="ARBA00022692"/>
    </source>
</evidence>
<evidence type="ECO:0000256" key="1">
    <source>
        <dbReference type="ARBA" id="ARBA00001947"/>
    </source>
</evidence>
<dbReference type="InterPro" id="IPR008915">
    <property type="entry name" value="Peptidase_M50"/>
</dbReference>
<feature type="domain" description="Peptidase M50" evidence="12">
    <location>
        <begin position="15"/>
        <end position="405"/>
    </location>
</feature>
<feature type="transmembrane region" description="Helical" evidence="11">
    <location>
        <begin position="140"/>
        <end position="161"/>
    </location>
</feature>
<gene>
    <name evidence="13" type="ORF">HD599_001037</name>
</gene>
<comment type="cofactor">
    <cofactor evidence="1">
        <name>Zn(2+)</name>
        <dbReference type="ChEBI" id="CHEBI:29105"/>
    </cofactor>
</comment>
<proteinExistence type="inferred from homology"/>
<protein>
    <submittedName>
        <fullName evidence="13">Membrane-associated protease RseP (Regulator of RpoE activity)</fullName>
    </submittedName>
</protein>
<dbReference type="Proteomes" id="UP000536685">
    <property type="component" value="Unassembled WGS sequence"/>
</dbReference>
<keyword evidence="5 11" id="KW-0812">Transmembrane</keyword>
<dbReference type="InterPro" id="IPR036034">
    <property type="entry name" value="PDZ_sf"/>
</dbReference>
<dbReference type="PANTHER" id="PTHR42837">
    <property type="entry name" value="REGULATOR OF SIGMA-E PROTEASE RSEP"/>
    <property type="match status" value="1"/>
</dbReference>
<comment type="similarity">
    <text evidence="3">Belongs to the peptidase M50B family.</text>
</comment>
<dbReference type="EMBL" id="JACHMJ010000001">
    <property type="protein sequence ID" value="MBB5842714.1"/>
    <property type="molecule type" value="Genomic_DNA"/>
</dbReference>
<evidence type="ECO:0000256" key="6">
    <source>
        <dbReference type="ARBA" id="ARBA00022801"/>
    </source>
</evidence>
<feature type="transmembrane region" description="Helical" evidence="11">
    <location>
        <begin position="424"/>
        <end position="445"/>
    </location>
</feature>
<dbReference type="GO" id="GO:0016020">
    <property type="term" value="C:membrane"/>
    <property type="evidence" value="ECO:0007669"/>
    <property type="project" value="UniProtKB-SubCell"/>
</dbReference>
<sequence length="454" mass="47568">METVLLFILGVVIVVLGLAVSIGLHEVGHLLPAKLFGVKVGQYMIGFGPTLWSKRFGETEYGLKAIPMGGYISMAGMYPVAKGDTAPRDSSTGFLEVLSQDATTSTLVADATGSTATSTVPVEAVDENRFFYKLSAWKRIIIMLGGPVMNLLIGIVLYAILLCGFGVAQSSTTLGQVDECVVPATSASQECAADDAQAPGAAGGLLPGDTLVSLGGTAITSWTQATEIIRESAGDDLAVVVERDGENVDLTVVPLLTERYVYDDNGEILEDENGTAVTEKVGFLGIGPATETVQQPITAVLPAVGDNITRVGTMILNLPDRLVDVVNAAFGTEERDVNGPISVVGVGRLAGEISSLDTIPVVDKAASLIGLLASLNIALFVFNLVPLLPLDGGHVAGAVWETIRRFFAKLFKRPDPGPFDISKFVPVTLVVVVLLGAMSALLIYADLVKPISIL</sequence>